<feature type="region of interest" description="Disordered" evidence="1">
    <location>
        <begin position="27"/>
        <end position="69"/>
    </location>
</feature>
<evidence type="ECO:0000313" key="3">
    <source>
        <dbReference type="Proteomes" id="UP001595625"/>
    </source>
</evidence>
<name>A0ABV7KPL6_PLAOK</name>
<protein>
    <submittedName>
        <fullName evidence="2">DUF3886 domain-containing protein</fullName>
    </submittedName>
</protein>
<dbReference type="RefSeq" id="WP_117312393.1">
    <property type="nucleotide sequence ID" value="NZ_CANNGD010000002.1"/>
</dbReference>
<gene>
    <name evidence="2" type="ORF">ACFOEJ_09860</name>
</gene>
<organism evidence="2 3">
    <name type="scientific">Planomicrobium okeanokoites</name>
    <name type="common">Planococcus okeanokoites</name>
    <name type="synonym">Flavobacterium okeanokoites</name>
    <dbReference type="NCBI Taxonomy" id="244"/>
    <lineage>
        <taxon>Bacteria</taxon>
        <taxon>Bacillati</taxon>
        <taxon>Bacillota</taxon>
        <taxon>Bacilli</taxon>
        <taxon>Bacillales</taxon>
        <taxon>Caryophanaceae</taxon>
        <taxon>Planomicrobium</taxon>
    </lineage>
</organism>
<evidence type="ECO:0000256" key="1">
    <source>
        <dbReference type="SAM" id="MobiDB-lite"/>
    </source>
</evidence>
<keyword evidence="3" id="KW-1185">Reference proteome</keyword>
<sequence length="69" mass="8171">MAKKEDQDNSLFNDEVLAKLKDTKKALQAEEQQRREDEEAKRLFEKKQREKNMSFAELLEKHGDQGGKY</sequence>
<proteinExistence type="predicted"/>
<accession>A0ABV7KPL6</accession>
<dbReference type="Proteomes" id="UP001595625">
    <property type="component" value="Unassembled WGS sequence"/>
</dbReference>
<dbReference type="InterPro" id="IPR024980">
    <property type="entry name" value="DUF3886"/>
</dbReference>
<evidence type="ECO:0000313" key="2">
    <source>
        <dbReference type="EMBL" id="MFC3211376.1"/>
    </source>
</evidence>
<dbReference type="EMBL" id="JBHRUJ010000016">
    <property type="protein sequence ID" value="MFC3211376.1"/>
    <property type="molecule type" value="Genomic_DNA"/>
</dbReference>
<reference evidence="3" key="1">
    <citation type="journal article" date="2019" name="Int. J. Syst. Evol. Microbiol.">
        <title>The Global Catalogue of Microorganisms (GCM) 10K type strain sequencing project: providing services to taxonomists for standard genome sequencing and annotation.</title>
        <authorList>
            <consortium name="The Broad Institute Genomics Platform"/>
            <consortium name="The Broad Institute Genome Sequencing Center for Infectious Disease"/>
            <person name="Wu L."/>
            <person name="Ma J."/>
        </authorList>
    </citation>
    <scope>NUCLEOTIDE SEQUENCE [LARGE SCALE GENOMIC DNA]</scope>
    <source>
        <strain evidence="3">CCM 320</strain>
    </source>
</reference>
<dbReference type="Pfam" id="PF13025">
    <property type="entry name" value="DUF3886"/>
    <property type="match status" value="1"/>
</dbReference>
<comment type="caution">
    <text evidence="2">The sequence shown here is derived from an EMBL/GenBank/DDBJ whole genome shotgun (WGS) entry which is preliminary data.</text>
</comment>